<protein>
    <submittedName>
        <fullName evidence="6">DoxX family protein</fullName>
    </submittedName>
</protein>
<proteinExistence type="predicted"/>
<dbReference type="GO" id="GO:0016020">
    <property type="term" value="C:membrane"/>
    <property type="evidence" value="ECO:0007669"/>
    <property type="project" value="UniProtKB-SubCell"/>
</dbReference>
<feature type="transmembrane region" description="Helical" evidence="5">
    <location>
        <begin position="48"/>
        <end position="72"/>
    </location>
</feature>
<gene>
    <name evidence="6" type="ORF">CLM73_20230</name>
</gene>
<dbReference type="InterPro" id="IPR032808">
    <property type="entry name" value="DoxX"/>
</dbReference>
<organism evidence="6 7">
    <name type="scientific">Achromobacter spanius</name>
    <dbReference type="NCBI Taxonomy" id="217203"/>
    <lineage>
        <taxon>Bacteria</taxon>
        <taxon>Pseudomonadati</taxon>
        <taxon>Pseudomonadota</taxon>
        <taxon>Betaproteobacteria</taxon>
        <taxon>Burkholderiales</taxon>
        <taxon>Alcaligenaceae</taxon>
        <taxon>Achromobacter</taxon>
    </lineage>
</organism>
<sequence>MLVSIHSMLESRWFWLLTRVLLAVVFLSSGLAKLIDFEGGITEMTRAGLAPAALFNWLTIITLLGGSILLLLDRAVWLAASALATFLLLTIVIVHHFWSLPGQAATSSMHIALEHVSLIGGLLAAAIVSRLRKRLA</sequence>
<dbReference type="AlphaFoldDB" id="A0A2S0IB41"/>
<evidence type="ECO:0000256" key="4">
    <source>
        <dbReference type="ARBA" id="ARBA00023136"/>
    </source>
</evidence>
<keyword evidence="4 5" id="KW-0472">Membrane</keyword>
<dbReference type="Proteomes" id="UP000239477">
    <property type="component" value="Chromosome"/>
</dbReference>
<evidence type="ECO:0000256" key="2">
    <source>
        <dbReference type="ARBA" id="ARBA00022692"/>
    </source>
</evidence>
<accession>A0A2S0IB41</accession>
<evidence type="ECO:0000313" key="6">
    <source>
        <dbReference type="EMBL" id="AVJ29252.1"/>
    </source>
</evidence>
<evidence type="ECO:0000313" key="7">
    <source>
        <dbReference type="Proteomes" id="UP000239477"/>
    </source>
</evidence>
<name>A0A2S0IB41_9BURK</name>
<evidence type="ECO:0000256" key="1">
    <source>
        <dbReference type="ARBA" id="ARBA00004141"/>
    </source>
</evidence>
<dbReference type="OrthoDB" id="6522672at2"/>
<dbReference type="RefSeq" id="WP_105239967.1">
    <property type="nucleotide sequence ID" value="NZ_CP023270.1"/>
</dbReference>
<keyword evidence="2 5" id="KW-0812">Transmembrane</keyword>
<feature type="transmembrane region" description="Helical" evidence="5">
    <location>
        <begin position="77"/>
        <end position="98"/>
    </location>
</feature>
<dbReference type="EMBL" id="CP023270">
    <property type="protein sequence ID" value="AVJ29252.1"/>
    <property type="molecule type" value="Genomic_DNA"/>
</dbReference>
<keyword evidence="7" id="KW-1185">Reference proteome</keyword>
<keyword evidence="3 5" id="KW-1133">Transmembrane helix</keyword>
<evidence type="ECO:0000256" key="5">
    <source>
        <dbReference type="SAM" id="Phobius"/>
    </source>
</evidence>
<dbReference type="Pfam" id="PF07681">
    <property type="entry name" value="DoxX"/>
    <property type="match status" value="1"/>
</dbReference>
<feature type="transmembrane region" description="Helical" evidence="5">
    <location>
        <begin position="110"/>
        <end position="128"/>
    </location>
</feature>
<evidence type="ECO:0000256" key="3">
    <source>
        <dbReference type="ARBA" id="ARBA00022989"/>
    </source>
</evidence>
<reference evidence="6 7" key="1">
    <citation type="submission" date="2017-09" db="EMBL/GenBank/DDBJ databases">
        <title>Genomic, metabolic, and phenotypic characteristics of bacterial isolates from the natural microbiome of the model nematode Caenorhabditis elegans.</title>
        <authorList>
            <person name="Zimmermann J."/>
            <person name="Obeng N."/>
            <person name="Yang W."/>
            <person name="Obeng O."/>
            <person name="Kissoyan K."/>
            <person name="Pees B."/>
            <person name="Dirksen P."/>
            <person name="Hoppner M."/>
            <person name="Franke A."/>
            <person name="Rosenstiel P."/>
            <person name="Leippe M."/>
            <person name="Dierking K."/>
            <person name="Kaleta C."/>
            <person name="Schulenburg H."/>
        </authorList>
    </citation>
    <scope>NUCLEOTIDE SEQUENCE [LARGE SCALE GENOMIC DNA]</scope>
    <source>
        <strain evidence="6 7">MYb73</strain>
    </source>
</reference>
<comment type="subcellular location">
    <subcellularLocation>
        <location evidence="1">Membrane</location>
        <topology evidence="1">Multi-pass membrane protein</topology>
    </subcellularLocation>
</comment>